<evidence type="ECO:0000313" key="1">
    <source>
        <dbReference type="EMBL" id="KAH3667511.1"/>
    </source>
</evidence>
<keyword evidence="2" id="KW-1185">Reference proteome</keyword>
<sequence>MNSVHCSIESTQASMSSSELRCRPSLKLMSELPLTPRSCPGVRTWNRFCVSRSKSSRCDSDCSRFDFASFTVGFEYFFLMRDILTITCWNDEGVKAGSMGSTAGSVLMMLARPYVSKASTITRLAHKPRDMEEVPVLSPSLTAVSIMSFSNEYITPVFPNPCKVISRILNA</sequence>
<proteinExistence type="predicted"/>
<reference evidence="1" key="1">
    <citation type="journal article" date="2021" name="Open Biol.">
        <title>Shared evolutionary footprints suggest mitochondrial oxidative damage underlies multiple complex I losses in fungi.</title>
        <authorList>
            <person name="Schikora-Tamarit M.A."/>
            <person name="Marcet-Houben M."/>
            <person name="Nosek J."/>
            <person name="Gabaldon T."/>
        </authorList>
    </citation>
    <scope>NUCLEOTIDE SEQUENCE</scope>
    <source>
        <strain evidence="1">CBS6075</strain>
    </source>
</reference>
<organism evidence="1 2">
    <name type="scientific">Ogataea philodendri</name>
    <dbReference type="NCBI Taxonomy" id="1378263"/>
    <lineage>
        <taxon>Eukaryota</taxon>
        <taxon>Fungi</taxon>
        <taxon>Dikarya</taxon>
        <taxon>Ascomycota</taxon>
        <taxon>Saccharomycotina</taxon>
        <taxon>Pichiomycetes</taxon>
        <taxon>Pichiales</taxon>
        <taxon>Pichiaceae</taxon>
        <taxon>Ogataea</taxon>
    </lineage>
</organism>
<protein>
    <submittedName>
        <fullName evidence="1">Uncharacterized protein</fullName>
    </submittedName>
</protein>
<name>A0A9P8P9B7_9ASCO</name>
<gene>
    <name evidence="1" type="ORF">OGAPHI_003160</name>
</gene>
<dbReference type="Proteomes" id="UP000769157">
    <property type="component" value="Unassembled WGS sequence"/>
</dbReference>
<dbReference type="RefSeq" id="XP_046062323.1">
    <property type="nucleotide sequence ID" value="XM_046204109.1"/>
</dbReference>
<dbReference type="GeneID" id="70235127"/>
<reference evidence="1" key="2">
    <citation type="submission" date="2021-01" db="EMBL/GenBank/DDBJ databases">
        <authorList>
            <person name="Schikora-Tamarit M.A."/>
        </authorList>
    </citation>
    <scope>NUCLEOTIDE SEQUENCE</scope>
    <source>
        <strain evidence="1">CBS6075</strain>
    </source>
</reference>
<evidence type="ECO:0000313" key="2">
    <source>
        <dbReference type="Proteomes" id="UP000769157"/>
    </source>
</evidence>
<comment type="caution">
    <text evidence="1">The sequence shown here is derived from an EMBL/GenBank/DDBJ whole genome shotgun (WGS) entry which is preliminary data.</text>
</comment>
<dbReference type="AlphaFoldDB" id="A0A9P8P9B7"/>
<dbReference type="EMBL" id="JAEUBE010000183">
    <property type="protein sequence ID" value="KAH3667511.1"/>
    <property type="molecule type" value="Genomic_DNA"/>
</dbReference>
<accession>A0A9P8P9B7</accession>